<sequence length="106" mass="12162">MALYLDNFDCLFNDFGEPARIERTGENLVVKHDLIESLHDLSLAKYKNCSGVAWLKFIDKNKVERHDMLTLLNSAQTYRVEHKMLDGGGLVKLILSDAVNNEYIDF</sequence>
<dbReference type="OrthoDB" id="5624202at2"/>
<name>A0A8J2Z5Z3_9GAMM</name>
<reference evidence="1" key="1">
    <citation type="journal article" date="2014" name="Int. J. Syst. Evol. Microbiol.">
        <title>Complete genome sequence of Corynebacterium casei LMG S-19264T (=DSM 44701T), isolated from a smear-ripened cheese.</title>
        <authorList>
            <consortium name="US DOE Joint Genome Institute (JGI-PGF)"/>
            <person name="Walter F."/>
            <person name="Albersmeier A."/>
            <person name="Kalinowski J."/>
            <person name="Ruckert C."/>
        </authorList>
    </citation>
    <scope>NUCLEOTIDE SEQUENCE</scope>
    <source>
        <strain evidence="1">CGMCC 1.15758</strain>
    </source>
</reference>
<keyword evidence="2" id="KW-1185">Reference proteome</keyword>
<dbReference type="Proteomes" id="UP000636949">
    <property type="component" value="Unassembled WGS sequence"/>
</dbReference>
<reference evidence="1" key="2">
    <citation type="submission" date="2020-09" db="EMBL/GenBank/DDBJ databases">
        <authorList>
            <person name="Sun Q."/>
            <person name="Zhou Y."/>
        </authorList>
    </citation>
    <scope>NUCLEOTIDE SEQUENCE</scope>
    <source>
        <strain evidence="1">CGMCC 1.15758</strain>
    </source>
</reference>
<evidence type="ECO:0000313" key="1">
    <source>
        <dbReference type="EMBL" id="GGG03001.1"/>
    </source>
</evidence>
<protein>
    <submittedName>
        <fullName evidence="1">Uncharacterized protein</fullName>
    </submittedName>
</protein>
<dbReference type="EMBL" id="BMJS01000026">
    <property type="protein sequence ID" value="GGG03001.1"/>
    <property type="molecule type" value="Genomic_DNA"/>
</dbReference>
<proteinExistence type="predicted"/>
<dbReference type="RefSeq" id="WP_117003379.1">
    <property type="nucleotide sequence ID" value="NZ_BMJS01000026.1"/>
</dbReference>
<comment type="caution">
    <text evidence="1">The sequence shown here is derived from an EMBL/GenBank/DDBJ whole genome shotgun (WGS) entry which is preliminary data.</text>
</comment>
<gene>
    <name evidence="1" type="ORF">GCM10010995_20560</name>
</gene>
<evidence type="ECO:0000313" key="2">
    <source>
        <dbReference type="Proteomes" id="UP000636949"/>
    </source>
</evidence>
<dbReference type="AlphaFoldDB" id="A0A8J2Z5Z3"/>
<organism evidence="1 2">
    <name type="scientific">Cysteiniphilum litorale</name>
    <dbReference type="NCBI Taxonomy" id="2056700"/>
    <lineage>
        <taxon>Bacteria</taxon>
        <taxon>Pseudomonadati</taxon>
        <taxon>Pseudomonadota</taxon>
        <taxon>Gammaproteobacteria</taxon>
        <taxon>Thiotrichales</taxon>
        <taxon>Fastidiosibacteraceae</taxon>
        <taxon>Cysteiniphilum</taxon>
    </lineage>
</organism>
<accession>A0A8J2Z5Z3</accession>